<evidence type="ECO:0000256" key="19">
    <source>
        <dbReference type="PIRSR" id="PIRSR606309-3"/>
    </source>
</evidence>
<evidence type="ECO:0000256" key="10">
    <source>
        <dbReference type="ARBA" id="ARBA00022839"/>
    </source>
</evidence>
<dbReference type="KEGG" id="bsb:Bresu_0357"/>
<dbReference type="CDD" id="cd06131">
    <property type="entry name" value="DNA_pol_III_epsilon_Ecoli_like"/>
    <property type="match status" value="1"/>
</dbReference>
<keyword evidence="7 20" id="KW-0540">Nuclease</keyword>
<evidence type="ECO:0000256" key="18">
    <source>
        <dbReference type="PIRSR" id="PIRSR606309-2"/>
    </source>
</evidence>
<keyword evidence="13 19" id="KW-0464">Manganese</keyword>
<dbReference type="NCBIfam" id="NF004316">
    <property type="entry name" value="PRK05711.1"/>
    <property type="match status" value="1"/>
</dbReference>
<comment type="function">
    <text evidence="14 20">DNA polymerase III is a complex, multichain enzyme responsible for most of the replicative synthesis in bacteria. The epsilon subunit contain the editing function and is a proofreading 3'-5' exonuclease.</text>
</comment>
<keyword evidence="6 20" id="KW-0235">DNA replication</keyword>
<dbReference type="InParanoid" id="D9QJS0"/>
<dbReference type="InterPro" id="IPR036397">
    <property type="entry name" value="RNaseH_sf"/>
</dbReference>
<dbReference type="PANTHER" id="PTHR30231">
    <property type="entry name" value="DNA POLYMERASE III SUBUNIT EPSILON"/>
    <property type="match status" value="1"/>
</dbReference>
<gene>
    <name evidence="20" type="primary">dnaQ</name>
    <name evidence="22" type="ordered locus">Bresu_0357</name>
</gene>
<keyword evidence="8 19" id="KW-0479">Metal-binding</keyword>
<evidence type="ECO:0000256" key="17">
    <source>
        <dbReference type="PIRSR" id="PIRSR606309-1"/>
    </source>
</evidence>
<keyword evidence="12 20" id="KW-0239">DNA-directed DNA polymerase</keyword>
<keyword evidence="23" id="KW-1185">Reference proteome</keyword>
<dbReference type="GO" id="GO:0005829">
    <property type="term" value="C:cytosol"/>
    <property type="evidence" value="ECO:0007669"/>
    <property type="project" value="TreeGrafter"/>
</dbReference>
<keyword evidence="10 20" id="KW-0269">Exonuclease</keyword>
<evidence type="ECO:0000256" key="15">
    <source>
        <dbReference type="ARBA" id="ARBA00026073"/>
    </source>
</evidence>
<evidence type="ECO:0000256" key="6">
    <source>
        <dbReference type="ARBA" id="ARBA00022705"/>
    </source>
</evidence>
<dbReference type="GO" id="GO:0003887">
    <property type="term" value="F:DNA-directed DNA polymerase activity"/>
    <property type="evidence" value="ECO:0007669"/>
    <property type="project" value="UniProtKB-KW"/>
</dbReference>
<dbReference type="EC" id="2.7.7.7" evidence="2 20"/>
<evidence type="ECO:0000256" key="5">
    <source>
        <dbReference type="ARBA" id="ARBA00022695"/>
    </source>
</evidence>
<dbReference type="InterPro" id="IPR013520">
    <property type="entry name" value="Ribonucl_H"/>
</dbReference>
<keyword evidence="5 20" id="KW-0548">Nucleotidyltransferase</keyword>
<dbReference type="FunCoup" id="D9QJS0">
    <property type="interactions" value="103"/>
</dbReference>
<dbReference type="SMART" id="SM00479">
    <property type="entry name" value="EXOIII"/>
    <property type="match status" value="1"/>
</dbReference>
<comment type="catalytic activity">
    <reaction evidence="16 20">
        <text>DNA(n) + a 2'-deoxyribonucleoside 5'-triphosphate = DNA(n+1) + diphosphate</text>
        <dbReference type="Rhea" id="RHEA:22508"/>
        <dbReference type="Rhea" id="RHEA-COMP:17339"/>
        <dbReference type="Rhea" id="RHEA-COMP:17340"/>
        <dbReference type="ChEBI" id="CHEBI:33019"/>
        <dbReference type="ChEBI" id="CHEBI:61560"/>
        <dbReference type="ChEBI" id="CHEBI:173112"/>
        <dbReference type="EC" id="2.7.7.7"/>
    </reaction>
</comment>
<feature type="active site" description="Proton acceptor" evidence="17">
    <location>
        <position position="151"/>
    </location>
</feature>
<feature type="binding site" evidence="18">
    <location>
        <position position="8"/>
    </location>
    <ligand>
        <name>substrate</name>
    </ligand>
</feature>
<dbReference type="HOGENOM" id="CLU_047806_2_1_5"/>
<dbReference type="GO" id="GO:0046872">
    <property type="term" value="F:metal ion binding"/>
    <property type="evidence" value="ECO:0007669"/>
    <property type="project" value="UniProtKB-KW"/>
</dbReference>
<proteinExistence type="predicted"/>
<keyword evidence="4 20" id="KW-0808">Transferase</keyword>
<dbReference type="STRING" id="633149.Bresu_0357"/>
<evidence type="ECO:0000256" key="12">
    <source>
        <dbReference type="ARBA" id="ARBA00022932"/>
    </source>
</evidence>
<evidence type="ECO:0000256" key="3">
    <source>
        <dbReference type="ARBA" id="ARBA00020352"/>
    </source>
</evidence>
<dbReference type="InterPro" id="IPR006309">
    <property type="entry name" value="DnaQ_proteo"/>
</dbReference>
<evidence type="ECO:0000256" key="13">
    <source>
        <dbReference type="ARBA" id="ARBA00023211"/>
    </source>
</evidence>
<dbReference type="Pfam" id="PF00929">
    <property type="entry name" value="RNase_T"/>
    <property type="match status" value="1"/>
</dbReference>
<dbReference type="RefSeq" id="WP_013267775.1">
    <property type="nucleotide sequence ID" value="NC_014375.1"/>
</dbReference>
<evidence type="ECO:0000256" key="14">
    <source>
        <dbReference type="ARBA" id="ARBA00025483"/>
    </source>
</evidence>
<evidence type="ECO:0000256" key="11">
    <source>
        <dbReference type="ARBA" id="ARBA00022842"/>
    </source>
</evidence>
<dbReference type="AlphaFoldDB" id="D9QJS0"/>
<evidence type="ECO:0000256" key="7">
    <source>
        <dbReference type="ARBA" id="ARBA00022722"/>
    </source>
</evidence>
<evidence type="ECO:0000313" key="22">
    <source>
        <dbReference type="EMBL" id="ADK99671.1"/>
    </source>
</evidence>
<dbReference type="Proteomes" id="UP000002696">
    <property type="component" value="Chromosome"/>
</dbReference>
<accession>D9QJS0</accession>
<dbReference type="GO" id="GO:0003677">
    <property type="term" value="F:DNA binding"/>
    <property type="evidence" value="ECO:0007669"/>
    <property type="project" value="InterPro"/>
</dbReference>
<feature type="domain" description="Exonuclease" evidence="21">
    <location>
        <begin position="3"/>
        <end position="173"/>
    </location>
</feature>
<dbReference type="GO" id="GO:0045004">
    <property type="term" value="P:DNA replication proofreading"/>
    <property type="evidence" value="ECO:0007669"/>
    <property type="project" value="TreeGrafter"/>
</dbReference>
<dbReference type="InterPro" id="IPR006054">
    <property type="entry name" value="DnaQ"/>
</dbReference>
<dbReference type="Gene3D" id="3.30.420.10">
    <property type="entry name" value="Ribonuclease H-like superfamily/Ribonuclease H"/>
    <property type="match status" value="1"/>
</dbReference>
<name>D9QJS0_BRESC</name>
<feature type="binding site" evidence="19">
    <location>
        <position position="10"/>
    </location>
    <ligand>
        <name>a divalent metal cation</name>
        <dbReference type="ChEBI" id="CHEBI:60240"/>
        <label>1</label>
        <note>catalytic</note>
    </ligand>
</feature>
<keyword evidence="11 19" id="KW-0460">Magnesium</keyword>
<evidence type="ECO:0000256" key="20">
    <source>
        <dbReference type="RuleBase" id="RU364087"/>
    </source>
</evidence>
<evidence type="ECO:0000256" key="8">
    <source>
        <dbReference type="ARBA" id="ARBA00022723"/>
    </source>
</evidence>
<dbReference type="OrthoDB" id="9804290at2"/>
<comment type="subunit">
    <text evidence="15 20">DNA polymerase III contains a core (composed of alpha, epsilon and theta chains) that associates with a tau subunit. This core dimerizes to form the POLIII' complex. PolIII' associates with the gamma complex (composed of gamma, delta, delta', psi and chi chains) and with the beta chain to form the complete DNA polymerase III complex.</text>
</comment>
<dbReference type="FunFam" id="3.30.420.10:FF:000012">
    <property type="entry name" value="DNA polymerase III subunit epsilon"/>
    <property type="match status" value="1"/>
</dbReference>
<dbReference type="BioCyc" id="BSUB633149:G1GM8-357-MONOMER"/>
<reference evidence="23" key="1">
    <citation type="journal article" date="2011" name="J. Bacteriol.">
        <title>Genome sequences of eight morphologically diverse alphaproteobacteria.</title>
        <authorList>
            <consortium name="US DOE Joint Genome Institute"/>
            <person name="Brown P.J."/>
            <person name="Kysela D.T."/>
            <person name="Buechlein A."/>
            <person name="Hemmerich C."/>
            <person name="Brun Y.V."/>
        </authorList>
    </citation>
    <scope>NUCLEOTIDE SEQUENCE [LARGE SCALE GENOMIC DNA]</scope>
    <source>
        <strain evidence="23">ATCC 15264 / DSM 4735 / LMG 14903 / NBRC 16000 / CB 81</strain>
    </source>
</reference>
<evidence type="ECO:0000256" key="1">
    <source>
        <dbReference type="ARBA" id="ARBA00001936"/>
    </source>
</evidence>
<protein>
    <recommendedName>
        <fullName evidence="3 20">DNA polymerase III subunit epsilon</fullName>
        <ecNumber evidence="2 20">2.7.7.7</ecNumber>
    </recommendedName>
</protein>
<sequence length="247" mass="27043">MAREIVLDTETTGFDPRTGDRLIEVGCIEILDLLPTGRTFHRFVNPERLIPADAIRVHGITDDKVKDAPKFAQIVVDLMDFIGDAPVIAHNAQFDRNFIDHECGRCGHPLLHETRWIDTLQLAQKRFPGMANSLDALCKRYKISLVDRTLHGALIDARLLAEVYLELKGGKERVLDLSSRRESVAAAAHAAAGGYGLRPRPLAPRLHASEGEAHAAFLAATLKDLSLWEGYGLVAEAATQGQAAPEG</sequence>
<evidence type="ECO:0000256" key="9">
    <source>
        <dbReference type="ARBA" id="ARBA00022801"/>
    </source>
</evidence>
<dbReference type="PANTHER" id="PTHR30231:SF41">
    <property type="entry name" value="DNA POLYMERASE III SUBUNIT EPSILON"/>
    <property type="match status" value="1"/>
</dbReference>
<dbReference type="EMBL" id="CP002102">
    <property type="protein sequence ID" value="ADK99671.1"/>
    <property type="molecule type" value="Genomic_DNA"/>
</dbReference>
<evidence type="ECO:0000259" key="21">
    <source>
        <dbReference type="SMART" id="SM00479"/>
    </source>
</evidence>
<evidence type="ECO:0000256" key="4">
    <source>
        <dbReference type="ARBA" id="ARBA00022679"/>
    </source>
</evidence>
<dbReference type="NCBIfam" id="TIGR00573">
    <property type="entry name" value="dnaq"/>
    <property type="match status" value="1"/>
</dbReference>
<feature type="binding site" evidence="18">
    <location>
        <position position="156"/>
    </location>
    <ligand>
        <name>substrate</name>
    </ligand>
</feature>
<feature type="binding site" evidence="18">
    <location>
        <position position="58"/>
    </location>
    <ligand>
        <name>substrate</name>
    </ligand>
</feature>
<feature type="binding site" evidence="18">
    <location>
        <position position="10"/>
    </location>
    <ligand>
        <name>substrate</name>
    </ligand>
</feature>
<feature type="binding site" evidence="19">
    <location>
        <position position="8"/>
    </location>
    <ligand>
        <name>a divalent metal cation</name>
        <dbReference type="ChEBI" id="CHEBI:60240"/>
        <label>1</label>
        <note>catalytic</note>
    </ligand>
</feature>
<evidence type="ECO:0000256" key="16">
    <source>
        <dbReference type="ARBA" id="ARBA00049244"/>
    </source>
</evidence>
<evidence type="ECO:0000313" key="23">
    <source>
        <dbReference type="Proteomes" id="UP000002696"/>
    </source>
</evidence>
<dbReference type="InterPro" id="IPR012337">
    <property type="entry name" value="RNaseH-like_sf"/>
</dbReference>
<organism evidence="22 23">
    <name type="scientific">Brevundimonas subvibrioides (strain ATCC 15264 / DSM 4735 / LMG 14903 / NBRC 16000 / CB 81)</name>
    <name type="common">Caulobacter subvibrioides</name>
    <dbReference type="NCBI Taxonomy" id="633149"/>
    <lineage>
        <taxon>Bacteria</taxon>
        <taxon>Pseudomonadati</taxon>
        <taxon>Pseudomonadota</taxon>
        <taxon>Alphaproteobacteria</taxon>
        <taxon>Caulobacterales</taxon>
        <taxon>Caulobacteraceae</taxon>
        <taxon>Brevundimonas</taxon>
    </lineage>
</organism>
<dbReference type="SUPFAM" id="SSF53098">
    <property type="entry name" value="Ribonuclease H-like"/>
    <property type="match status" value="1"/>
</dbReference>
<keyword evidence="9 20" id="KW-0378">Hydrolase</keyword>
<feature type="binding site" evidence="19">
    <location>
        <position position="156"/>
    </location>
    <ligand>
        <name>a divalent metal cation</name>
        <dbReference type="ChEBI" id="CHEBI:60240"/>
        <label>1</label>
        <note>catalytic</note>
    </ligand>
</feature>
<dbReference type="NCBIfam" id="TIGR01406">
    <property type="entry name" value="dnaQ_proteo"/>
    <property type="match status" value="1"/>
</dbReference>
<dbReference type="GO" id="GO:0008408">
    <property type="term" value="F:3'-5' exonuclease activity"/>
    <property type="evidence" value="ECO:0007669"/>
    <property type="project" value="TreeGrafter"/>
</dbReference>
<comment type="cofactor">
    <cofactor evidence="19">
        <name>Mg(2+)</name>
        <dbReference type="ChEBI" id="CHEBI:18420"/>
    </cofactor>
    <cofactor evidence="19">
        <name>Mn(2+)</name>
        <dbReference type="ChEBI" id="CHEBI:29035"/>
    </cofactor>
    <text evidence="19">Binds 2 divalent metal cations. Magnesium or manganese.</text>
</comment>
<evidence type="ECO:0000256" key="2">
    <source>
        <dbReference type="ARBA" id="ARBA00012417"/>
    </source>
</evidence>
<dbReference type="eggNOG" id="COG0847">
    <property type="taxonomic scope" value="Bacteria"/>
</dbReference>
<comment type="cofactor">
    <cofactor evidence="1 20">
        <name>Mn(2+)</name>
        <dbReference type="ChEBI" id="CHEBI:29035"/>
    </cofactor>
</comment>